<feature type="transmembrane region" description="Helical" evidence="2">
    <location>
        <begin position="15"/>
        <end position="35"/>
    </location>
</feature>
<keyword evidence="2" id="KW-0472">Membrane</keyword>
<evidence type="ECO:0008006" key="5">
    <source>
        <dbReference type="Google" id="ProtNLM"/>
    </source>
</evidence>
<evidence type="ECO:0000313" key="3">
    <source>
        <dbReference type="EMBL" id="MFC4337235.1"/>
    </source>
</evidence>
<reference evidence="4" key="1">
    <citation type="journal article" date="2019" name="Int. J. Syst. Evol. Microbiol.">
        <title>The Global Catalogue of Microorganisms (GCM) 10K type strain sequencing project: providing services to taxonomists for standard genome sequencing and annotation.</title>
        <authorList>
            <consortium name="The Broad Institute Genomics Platform"/>
            <consortium name="The Broad Institute Genome Sequencing Center for Infectious Disease"/>
            <person name="Wu L."/>
            <person name="Ma J."/>
        </authorList>
    </citation>
    <scope>NUCLEOTIDE SEQUENCE [LARGE SCALE GENOMIC DNA]</scope>
    <source>
        <strain evidence="4">IBRC-M 10908</strain>
    </source>
</reference>
<evidence type="ECO:0000256" key="2">
    <source>
        <dbReference type="SAM" id="Phobius"/>
    </source>
</evidence>
<comment type="caution">
    <text evidence="3">The sequence shown here is derived from an EMBL/GenBank/DDBJ whole genome shotgun (WGS) entry which is preliminary data.</text>
</comment>
<sequence>MSHWLGEHVIATGRLPLFCFLVAFLATFGFIRLSVRMIRAGVKWWPGNVTPGGLHIHHVVFGVVLMLIGGVSALLAYRSMPGLVVAAVLFGIGSALVLDEFALILHLKDVYWEEEGRTSIDAVFAAVAIAILLLMGLNPIGIEEYMELRRDGELGSVWFGVLAFTLVNLGFALVTLLKGKIWTGLVGLFVPVLIYIGALRLARPGSPWARWFYRPYHHFGILRLKRAERREERIRRPLIRAKIAVQEFIGGKPMNRRDGIGGKPMNRRDSISGEPTTGEGDADEEPARGRK</sequence>
<feature type="region of interest" description="Disordered" evidence="1">
    <location>
        <begin position="252"/>
        <end position="291"/>
    </location>
</feature>
<dbReference type="EMBL" id="JBHSDK010000028">
    <property type="protein sequence ID" value="MFC4337235.1"/>
    <property type="molecule type" value="Genomic_DNA"/>
</dbReference>
<feature type="compositionally biased region" description="Basic and acidic residues" evidence="1">
    <location>
        <begin position="255"/>
        <end position="271"/>
    </location>
</feature>
<feature type="transmembrane region" description="Helical" evidence="2">
    <location>
        <begin position="157"/>
        <end position="177"/>
    </location>
</feature>
<keyword evidence="2" id="KW-1133">Transmembrane helix</keyword>
<feature type="transmembrane region" description="Helical" evidence="2">
    <location>
        <begin position="119"/>
        <end position="137"/>
    </location>
</feature>
<keyword evidence="4" id="KW-1185">Reference proteome</keyword>
<proteinExistence type="predicted"/>
<protein>
    <recommendedName>
        <fullName evidence="5">Integral membrane protein</fullName>
    </recommendedName>
</protein>
<feature type="transmembrane region" description="Helical" evidence="2">
    <location>
        <begin position="83"/>
        <end position="107"/>
    </location>
</feature>
<name>A0ABV8U483_9ACTN</name>
<feature type="transmembrane region" description="Helical" evidence="2">
    <location>
        <begin position="56"/>
        <end position="77"/>
    </location>
</feature>
<evidence type="ECO:0000256" key="1">
    <source>
        <dbReference type="SAM" id="MobiDB-lite"/>
    </source>
</evidence>
<dbReference type="Proteomes" id="UP001595823">
    <property type="component" value="Unassembled WGS sequence"/>
</dbReference>
<evidence type="ECO:0000313" key="4">
    <source>
        <dbReference type="Proteomes" id="UP001595823"/>
    </source>
</evidence>
<accession>A0ABV8U483</accession>
<gene>
    <name evidence="3" type="ORF">ACFPET_18700</name>
</gene>
<dbReference type="RefSeq" id="WP_380624012.1">
    <property type="nucleotide sequence ID" value="NZ_JBHSDK010000028.1"/>
</dbReference>
<keyword evidence="2" id="KW-0812">Transmembrane</keyword>
<organism evidence="3 4">
    <name type="scientific">Salininema proteolyticum</name>
    <dbReference type="NCBI Taxonomy" id="1607685"/>
    <lineage>
        <taxon>Bacteria</taxon>
        <taxon>Bacillati</taxon>
        <taxon>Actinomycetota</taxon>
        <taxon>Actinomycetes</taxon>
        <taxon>Glycomycetales</taxon>
        <taxon>Glycomycetaceae</taxon>
        <taxon>Salininema</taxon>
    </lineage>
</organism>
<feature type="transmembrane region" description="Helical" evidence="2">
    <location>
        <begin position="184"/>
        <end position="202"/>
    </location>
</feature>